<dbReference type="PANTHER" id="PTHR43611">
    <property type="entry name" value="ALPHA-D-GLUCOSE 1-PHOSPHATE PHOSPHATASE"/>
    <property type="match status" value="1"/>
</dbReference>
<dbReference type="InterPro" id="IPR036412">
    <property type="entry name" value="HAD-like_sf"/>
</dbReference>
<dbReference type="RefSeq" id="WP_045074608.1">
    <property type="nucleotide sequence ID" value="NZ_CP011005.1"/>
</dbReference>
<protein>
    <submittedName>
        <fullName evidence="1">Haloacid dehalogenase</fullName>
    </submittedName>
</protein>
<name>A0A0D4BYU9_9MICC</name>
<dbReference type="InterPro" id="IPR023198">
    <property type="entry name" value="PGP-like_dom2"/>
</dbReference>
<dbReference type="InterPro" id="IPR006439">
    <property type="entry name" value="HAD-SF_hydro_IA"/>
</dbReference>
<gene>
    <name evidence="1" type="ORF">UM93_06965</name>
</gene>
<dbReference type="Proteomes" id="UP000061839">
    <property type="component" value="Chromosome"/>
</dbReference>
<dbReference type="STRING" id="1618207.UM93_06965"/>
<dbReference type="NCBIfam" id="TIGR01509">
    <property type="entry name" value="HAD-SF-IA-v3"/>
    <property type="match status" value="1"/>
</dbReference>
<dbReference type="Gene3D" id="3.40.50.1000">
    <property type="entry name" value="HAD superfamily/HAD-like"/>
    <property type="match status" value="1"/>
</dbReference>
<dbReference type="Pfam" id="PF00702">
    <property type="entry name" value="Hydrolase"/>
    <property type="match status" value="1"/>
</dbReference>
<evidence type="ECO:0000313" key="1">
    <source>
        <dbReference type="EMBL" id="AJT41320.1"/>
    </source>
</evidence>
<dbReference type="EMBL" id="CP011005">
    <property type="protein sequence ID" value="AJT41320.1"/>
    <property type="molecule type" value="Genomic_DNA"/>
</dbReference>
<reference evidence="1 2" key="1">
    <citation type="journal article" date="2015" name="Genome Announc.">
        <title>Complete Genome Sequencing of Protease-Producing Novel Arthrobacter sp. Strain IHBB 11108 Using PacBio Single-Molecule Real-Time Sequencing Technology.</title>
        <authorList>
            <person name="Kiran S."/>
            <person name="Swarnkar M.K."/>
            <person name="Pal M."/>
            <person name="Thakur R."/>
            <person name="Tewari R."/>
            <person name="Singh A.K."/>
            <person name="Gulati A."/>
        </authorList>
    </citation>
    <scope>NUCLEOTIDE SEQUENCE [LARGE SCALE GENOMIC DNA]</scope>
    <source>
        <strain evidence="1 2">IHBB 11108</strain>
    </source>
</reference>
<proteinExistence type="predicted"/>
<dbReference type="PANTHER" id="PTHR43611:SF3">
    <property type="entry name" value="FLAVIN MONONUCLEOTIDE HYDROLASE 1, CHLOROPLATIC"/>
    <property type="match status" value="1"/>
</dbReference>
<dbReference type="Gene3D" id="1.10.150.240">
    <property type="entry name" value="Putative phosphatase, domain 2"/>
    <property type="match status" value="1"/>
</dbReference>
<dbReference type="AlphaFoldDB" id="A0A0D4BYU9"/>
<sequence>MNWYLFDYGMVISQPPTAADWEALAEASGFAAEPESSAYWQHRRGYDAGELSTEQYWQRVLGRSVSSGQLAQLHALDVRAWSHLNGETLDVLEAIDSTGAGLALLSNMPVELAKDLGASSVWPRFFSKLYFSGQLGLVKPDAQIYQHVLDDLAVPAAQVTFIDDRQENLDAAAALGFNTVLHTPETDLAVELKLSS</sequence>
<dbReference type="InterPro" id="IPR023214">
    <property type="entry name" value="HAD_sf"/>
</dbReference>
<dbReference type="SUPFAM" id="SSF56784">
    <property type="entry name" value="HAD-like"/>
    <property type="match status" value="1"/>
</dbReference>
<dbReference type="PRINTS" id="PR00413">
    <property type="entry name" value="HADHALOGNASE"/>
</dbReference>
<dbReference type="PATRIC" id="fig|1618207.4.peg.1412"/>
<accession>A0A0D4BYU9</accession>
<dbReference type="HOGENOM" id="CLU_045011_9_3_11"/>
<dbReference type="KEGG" id="ari:UM93_06965"/>
<keyword evidence="2" id="KW-1185">Reference proteome</keyword>
<evidence type="ECO:0000313" key="2">
    <source>
        <dbReference type="Proteomes" id="UP000061839"/>
    </source>
</evidence>
<organism evidence="1 2">
    <name type="scientific">Psychromicrobium lacuslunae</name>
    <dbReference type="NCBI Taxonomy" id="1618207"/>
    <lineage>
        <taxon>Bacteria</taxon>
        <taxon>Bacillati</taxon>
        <taxon>Actinomycetota</taxon>
        <taxon>Actinomycetes</taxon>
        <taxon>Micrococcales</taxon>
        <taxon>Micrococcaceae</taxon>
        <taxon>Psychromicrobium</taxon>
    </lineage>
</organism>
<dbReference type="CDD" id="cd02603">
    <property type="entry name" value="HAD_sEH-N_like"/>
    <property type="match status" value="1"/>
</dbReference>